<gene>
    <name evidence="10" type="ORF">Mal4_05710</name>
</gene>
<dbReference type="RefSeq" id="WP_197444036.1">
    <property type="nucleotide sequence ID" value="NZ_CP036275.1"/>
</dbReference>
<feature type="transmembrane region" description="Helical" evidence="8">
    <location>
        <begin position="121"/>
        <end position="140"/>
    </location>
</feature>
<accession>A0A517Z1C5</accession>
<feature type="transmembrane region" description="Helical" evidence="8">
    <location>
        <begin position="233"/>
        <end position="257"/>
    </location>
</feature>
<evidence type="ECO:0000256" key="2">
    <source>
        <dbReference type="ARBA" id="ARBA00022475"/>
    </source>
</evidence>
<evidence type="ECO:0000256" key="3">
    <source>
        <dbReference type="ARBA" id="ARBA00022692"/>
    </source>
</evidence>
<feature type="domain" description="MotA/TolQ/ExbB proton channel" evidence="9">
    <location>
        <begin position="196"/>
        <end position="307"/>
    </location>
</feature>
<dbReference type="KEGG" id="mri:Mal4_05710"/>
<evidence type="ECO:0000256" key="1">
    <source>
        <dbReference type="ARBA" id="ARBA00004651"/>
    </source>
</evidence>
<evidence type="ECO:0000313" key="11">
    <source>
        <dbReference type="Proteomes" id="UP000320496"/>
    </source>
</evidence>
<comment type="similarity">
    <text evidence="6">Belongs to the exbB/tolQ family.</text>
</comment>
<evidence type="ECO:0000256" key="5">
    <source>
        <dbReference type="ARBA" id="ARBA00023136"/>
    </source>
</evidence>
<dbReference type="Pfam" id="PF01618">
    <property type="entry name" value="MotA_ExbB"/>
    <property type="match status" value="1"/>
</dbReference>
<keyword evidence="2" id="KW-1003">Cell membrane</keyword>
<feature type="transmembrane region" description="Helical" evidence="8">
    <location>
        <begin position="85"/>
        <end position="109"/>
    </location>
</feature>
<keyword evidence="6" id="KW-0813">Transport</keyword>
<dbReference type="AlphaFoldDB" id="A0A517Z1C5"/>
<evidence type="ECO:0000313" key="10">
    <source>
        <dbReference type="EMBL" id="QDU36287.1"/>
    </source>
</evidence>
<keyword evidence="6" id="KW-0653">Protein transport</keyword>
<keyword evidence="11" id="KW-1185">Reference proteome</keyword>
<evidence type="ECO:0000256" key="7">
    <source>
        <dbReference type="SAM" id="MobiDB-lite"/>
    </source>
</evidence>
<reference evidence="10 11" key="1">
    <citation type="submission" date="2019-02" db="EMBL/GenBank/DDBJ databases">
        <title>Deep-cultivation of Planctomycetes and their phenomic and genomic characterization uncovers novel biology.</title>
        <authorList>
            <person name="Wiegand S."/>
            <person name="Jogler M."/>
            <person name="Boedeker C."/>
            <person name="Pinto D."/>
            <person name="Vollmers J."/>
            <person name="Rivas-Marin E."/>
            <person name="Kohn T."/>
            <person name="Peeters S.H."/>
            <person name="Heuer A."/>
            <person name="Rast P."/>
            <person name="Oberbeckmann S."/>
            <person name="Bunk B."/>
            <person name="Jeske O."/>
            <person name="Meyerdierks A."/>
            <person name="Storesund J.E."/>
            <person name="Kallscheuer N."/>
            <person name="Luecker S."/>
            <person name="Lage O.M."/>
            <person name="Pohl T."/>
            <person name="Merkel B.J."/>
            <person name="Hornburger P."/>
            <person name="Mueller R.-W."/>
            <person name="Bruemmer F."/>
            <person name="Labrenz M."/>
            <person name="Spormann A.M."/>
            <person name="Op den Camp H."/>
            <person name="Overmann J."/>
            <person name="Amann R."/>
            <person name="Jetten M.S.M."/>
            <person name="Mascher T."/>
            <person name="Medema M.H."/>
            <person name="Devos D.P."/>
            <person name="Kaster A.-K."/>
            <person name="Ovreas L."/>
            <person name="Rohde M."/>
            <person name="Galperin M.Y."/>
            <person name="Jogler C."/>
        </authorList>
    </citation>
    <scope>NUCLEOTIDE SEQUENCE [LARGE SCALE GENOMIC DNA]</scope>
    <source>
        <strain evidence="10 11">Mal4</strain>
    </source>
</reference>
<dbReference type="SUPFAM" id="SSF58113">
    <property type="entry name" value="Apolipoprotein A-I"/>
    <property type="match status" value="1"/>
</dbReference>
<dbReference type="GO" id="GO:0017038">
    <property type="term" value="P:protein import"/>
    <property type="evidence" value="ECO:0007669"/>
    <property type="project" value="TreeGrafter"/>
</dbReference>
<protein>
    <submittedName>
        <fullName evidence="10">Prominin</fullName>
    </submittedName>
</protein>
<feature type="region of interest" description="Disordered" evidence="7">
    <location>
        <begin position="56"/>
        <end position="77"/>
    </location>
</feature>
<evidence type="ECO:0000259" key="9">
    <source>
        <dbReference type="Pfam" id="PF01618"/>
    </source>
</evidence>
<keyword evidence="3 8" id="KW-0812">Transmembrane</keyword>
<name>A0A517Z1C5_9PLAN</name>
<evidence type="ECO:0000256" key="4">
    <source>
        <dbReference type="ARBA" id="ARBA00022989"/>
    </source>
</evidence>
<dbReference type="InterPro" id="IPR050790">
    <property type="entry name" value="ExbB/TolQ_transport"/>
</dbReference>
<dbReference type="InterPro" id="IPR002898">
    <property type="entry name" value="MotA_ExbB_proton_chnl"/>
</dbReference>
<organism evidence="10 11">
    <name type="scientific">Maioricimonas rarisocia</name>
    <dbReference type="NCBI Taxonomy" id="2528026"/>
    <lineage>
        <taxon>Bacteria</taxon>
        <taxon>Pseudomonadati</taxon>
        <taxon>Planctomycetota</taxon>
        <taxon>Planctomycetia</taxon>
        <taxon>Planctomycetales</taxon>
        <taxon>Planctomycetaceae</taxon>
        <taxon>Maioricimonas</taxon>
    </lineage>
</organism>
<dbReference type="PANTHER" id="PTHR30625:SF11">
    <property type="entry name" value="MOTA_TOLQ_EXBB PROTON CHANNEL DOMAIN-CONTAINING PROTEIN"/>
    <property type="match status" value="1"/>
</dbReference>
<dbReference type="EMBL" id="CP036275">
    <property type="protein sequence ID" value="QDU36287.1"/>
    <property type="molecule type" value="Genomic_DNA"/>
</dbReference>
<sequence>MYLEFVCAKCQKKLKVREENVGSKVRCPYCHHAQVLETPSGTDADVPFQINVDEPARGSTGSSPASGPPAPDAGSKHDYADATQVSMVAGAGIGFGLFVAFYAIMFVLQSTWFGQLFLERGWVQFVMVFLLGWSVAILFLKSRKLAVQKDSMLFDLLPNEISKDITVKTVNQFVRHIRGLPVRHGESFLINRVLRGLEHFRVLRSNSEVAARLSSQSDIDANSVASSYTLLKVFIWAIPILGFIGTVIGISSAVGGFSGSLNSSADMDALKESLNSVTGGLSTAFDTTLVALVFSIMVMFPTTAMQKAEDDLLNGVDEYCNENLLKRLKDGNRDVPAASGVDPKALQAAIDAAMAPHHAELKTWSKKLDAMGDSLGQQMAQRWSKADEQLQQRHQQTLKQMQQTMNALNGLSERLQELSAKQAEAMTSLASQTSEAQEGLNASMQNAAESLNGYFKALETGVDSLNGVLGRLGEQQVVIQTAAPAARTGWSLFGRRNGRRNGHQG</sequence>
<dbReference type="PANTHER" id="PTHR30625">
    <property type="entry name" value="PROTEIN TOLQ"/>
    <property type="match status" value="1"/>
</dbReference>
<evidence type="ECO:0000256" key="6">
    <source>
        <dbReference type="RuleBase" id="RU004057"/>
    </source>
</evidence>
<comment type="subcellular location">
    <subcellularLocation>
        <location evidence="1">Cell membrane</location>
        <topology evidence="1">Multi-pass membrane protein</topology>
    </subcellularLocation>
    <subcellularLocation>
        <location evidence="6">Membrane</location>
        <topology evidence="6">Multi-pass membrane protein</topology>
    </subcellularLocation>
</comment>
<dbReference type="Proteomes" id="UP000320496">
    <property type="component" value="Chromosome"/>
</dbReference>
<keyword evidence="4 8" id="KW-1133">Transmembrane helix</keyword>
<feature type="transmembrane region" description="Helical" evidence="8">
    <location>
        <begin position="277"/>
        <end position="300"/>
    </location>
</feature>
<proteinExistence type="inferred from homology"/>
<dbReference type="GO" id="GO:0005886">
    <property type="term" value="C:plasma membrane"/>
    <property type="evidence" value="ECO:0007669"/>
    <property type="project" value="UniProtKB-SubCell"/>
</dbReference>
<evidence type="ECO:0000256" key="8">
    <source>
        <dbReference type="SAM" id="Phobius"/>
    </source>
</evidence>
<keyword evidence="5 8" id="KW-0472">Membrane</keyword>